<protein>
    <submittedName>
        <fullName evidence="1">Uncharacterized protein</fullName>
    </submittedName>
</protein>
<organism evidence="1 2">
    <name type="scientific">Nonomuraea soli</name>
    <dbReference type="NCBI Taxonomy" id="1032476"/>
    <lineage>
        <taxon>Bacteria</taxon>
        <taxon>Bacillati</taxon>
        <taxon>Actinomycetota</taxon>
        <taxon>Actinomycetes</taxon>
        <taxon>Streptosporangiales</taxon>
        <taxon>Streptosporangiaceae</taxon>
        <taxon>Nonomuraea</taxon>
    </lineage>
</organism>
<evidence type="ECO:0000313" key="1">
    <source>
        <dbReference type="EMBL" id="MBA2897369.1"/>
    </source>
</evidence>
<dbReference type="AlphaFoldDB" id="A0A7W0HVL4"/>
<accession>A0A7W0HVL4</accession>
<sequence length="103" mass="11199">MSVLIVAWPLSGSSVEMAASMARSWASSRPHLKLPHPLLVVTAPEVPVELTPDFVRGERRTLTPGRRILHGHHGWLEGCDCRTCLAGHAGYLAGLQGRQELTP</sequence>
<name>A0A7W0HVL4_9ACTN</name>
<dbReference type="RefSeq" id="WP_181616077.1">
    <property type="nucleotide sequence ID" value="NZ_BAABAM010000013.1"/>
</dbReference>
<dbReference type="Proteomes" id="UP000530928">
    <property type="component" value="Unassembled WGS sequence"/>
</dbReference>
<comment type="caution">
    <text evidence="1">The sequence shown here is derived from an EMBL/GenBank/DDBJ whole genome shotgun (WGS) entry which is preliminary data.</text>
</comment>
<gene>
    <name evidence="1" type="ORF">HNR30_008767</name>
</gene>
<evidence type="ECO:0000313" key="2">
    <source>
        <dbReference type="Proteomes" id="UP000530928"/>
    </source>
</evidence>
<reference evidence="1 2" key="1">
    <citation type="submission" date="2020-07" db="EMBL/GenBank/DDBJ databases">
        <title>Genomic Encyclopedia of Type Strains, Phase IV (KMG-IV): sequencing the most valuable type-strain genomes for metagenomic binning, comparative biology and taxonomic classification.</title>
        <authorList>
            <person name="Goeker M."/>
        </authorList>
    </citation>
    <scope>NUCLEOTIDE SEQUENCE [LARGE SCALE GENOMIC DNA]</scope>
    <source>
        <strain evidence="1 2">DSM 45533</strain>
    </source>
</reference>
<proteinExistence type="predicted"/>
<dbReference type="EMBL" id="JACDUR010000011">
    <property type="protein sequence ID" value="MBA2897369.1"/>
    <property type="molecule type" value="Genomic_DNA"/>
</dbReference>
<keyword evidence="2" id="KW-1185">Reference proteome</keyword>